<keyword evidence="2" id="KW-0472">Membrane</keyword>
<feature type="transmembrane region" description="Helical" evidence="2">
    <location>
        <begin position="184"/>
        <end position="201"/>
    </location>
</feature>
<dbReference type="AlphaFoldDB" id="A0A438MUX9"/>
<comment type="caution">
    <text evidence="3">The sequence shown here is derived from an EMBL/GenBank/DDBJ whole genome shotgun (WGS) entry which is preliminary data.</text>
</comment>
<evidence type="ECO:0000313" key="3">
    <source>
        <dbReference type="EMBL" id="RVX67529.1"/>
    </source>
</evidence>
<name>A0A438MUX9_EXOME</name>
<feature type="transmembrane region" description="Helical" evidence="2">
    <location>
        <begin position="632"/>
        <end position="656"/>
    </location>
</feature>
<organism evidence="3 4">
    <name type="scientific">Exophiala mesophila</name>
    <name type="common">Black yeast-like fungus</name>
    <dbReference type="NCBI Taxonomy" id="212818"/>
    <lineage>
        <taxon>Eukaryota</taxon>
        <taxon>Fungi</taxon>
        <taxon>Dikarya</taxon>
        <taxon>Ascomycota</taxon>
        <taxon>Pezizomycotina</taxon>
        <taxon>Eurotiomycetes</taxon>
        <taxon>Chaetothyriomycetidae</taxon>
        <taxon>Chaetothyriales</taxon>
        <taxon>Herpotrichiellaceae</taxon>
        <taxon>Exophiala</taxon>
    </lineage>
</organism>
<dbReference type="VEuPathDB" id="FungiDB:PV10_03706"/>
<feature type="transmembrane region" description="Helical" evidence="2">
    <location>
        <begin position="255"/>
        <end position="275"/>
    </location>
</feature>
<proteinExistence type="predicted"/>
<accession>A0A438MUX9</accession>
<feature type="region of interest" description="Disordered" evidence="1">
    <location>
        <begin position="61"/>
        <end position="85"/>
    </location>
</feature>
<keyword evidence="2" id="KW-0812">Transmembrane</keyword>
<dbReference type="EMBL" id="NAJM01000047">
    <property type="protein sequence ID" value="RVX67529.1"/>
    <property type="molecule type" value="Genomic_DNA"/>
</dbReference>
<evidence type="ECO:0000313" key="4">
    <source>
        <dbReference type="Proteomes" id="UP000288859"/>
    </source>
</evidence>
<feature type="compositionally biased region" description="Basic and acidic residues" evidence="1">
    <location>
        <begin position="701"/>
        <end position="711"/>
    </location>
</feature>
<dbReference type="Proteomes" id="UP000288859">
    <property type="component" value="Unassembled WGS sequence"/>
</dbReference>
<gene>
    <name evidence="3" type="ORF">B0A52_08882</name>
</gene>
<feature type="region of interest" description="Disordered" evidence="1">
    <location>
        <begin position="698"/>
        <end position="719"/>
    </location>
</feature>
<sequence length="780" mass="84841">MEARTGAGWDSNGAEASTILDSDVSTFNGGVLSSRPFTSVRPDFFLRWLFTMADVDEKTKISPPQATVSEVVPSDDSQADPPHNSQCCEPERMDGAFFSIIFGAAIPCLTILSIVGAVLGIVFVNLVDLDRGWPELRSRTALPTSVSGVWATLNDWKKRGGNAAFYIDFNPSSLTAVAALSSKIIPYLSSTIMALVSFFAARQIIKMSQDQKQGDLLSPHQLSILIELLGGKSFAPIKDCVHFHVKKKQRWISPITHAFAALVIVTTLGIVIPVADTWFSTTVTPVKVVVLNKTETTSLWGRQLGCEQAAEQGVALDGRMLPCNLDFDENSQKTNQSVFFIWGAEESIATMNGISDENDVWYYRPANTSREIRFMADKNYDASRDFNTKSIAIETQCIPMASECLPLDPENPGYIDTEYDFNCSSGFRGSLLSNGATSAAHFNQSTHIGGTMAGISFASDEALSSQVADTEFASFTNPLHFGAWSVGWQTPATWNEDGLSQLWDNDEEIYYDYYWNYAWMLNCTATIYEVTFSVINGSKIQDWEPVLAPADLGGVVSYPFVSGLPAASLCLDLISTQIARTNDSDHLADAWSTRFSQCAMSLMAGVLDPTSNILEQTRDNAYGATRVPMVPLFVLLGLQVLYCVAVLILAIAAWHFTDPTVTQSVKERLSVKGLAAACFAEGPSSQSVAVKNVEELFQDSDPSRREPKDAEAAPQTDSAPAKVAMKQTELGGWHFVKVVSGTVWTKVAPIAESHVLSQAGSGAFGSEGQSVANWVSLVKK</sequence>
<keyword evidence="2" id="KW-1133">Transmembrane helix</keyword>
<dbReference type="OrthoDB" id="3344043at2759"/>
<evidence type="ECO:0000256" key="1">
    <source>
        <dbReference type="SAM" id="MobiDB-lite"/>
    </source>
</evidence>
<protein>
    <submittedName>
        <fullName evidence="3">Uncharacterized protein</fullName>
    </submittedName>
</protein>
<reference evidence="3 4" key="1">
    <citation type="submission" date="2017-03" db="EMBL/GenBank/DDBJ databases">
        <title>Genomes of endolithic fungi from Antarctica.</title>
        <authorList>
            <person name="Coleine C."/>
            <person name="Masonjones S."/>
            <person name="Stajich J.E."/>
        </authorList>
    </citation>
    <scope>NUCLEOTIDE SEQUENCE [LARGE SCALE GENOMIC DNA]</scope>
    <source>
        <strain evidence="3 4">CCFEE 6314</strain>
    </source>
</reference>
<evidence type="ECO:0000256" key="2">
    <source>
        <dbReference type="SAM" id="Phobius"/>
    </source>
</evidence>
<feature type="transmembrane region" description="Helical" evidence="2">
    <location>
        <begin position="100"/>
        <end position="127"/>
    </location>
</feature>